<accession>A0A6P8FNU7</accession>
<dbReference type="InterPro" id="IPR002645">
    <property type="entry name" value="STAS_dom"/>
</dbReference>
<dbReference type="NCBIfam" id="TIGR00815">
    <property type="entry name" value="sulP"/>
    <property type="match status" value="1"/>
</dbReference>
<reference evidence="9 10" key="1">
    <citation type="submission" date="2025-04" db="UniProtKB">
        <authorList>
            <consortium name="RefSeq"/>
        </authorList>
    </citation>
    <scope>IDENTIFICATION</scope>
</reference>
<dbReference type="RefSeq" id="XP_031424803.1">
    <property type="nucleotide sequence ID" value="XM_031568943.2"/>
</dbReference>
<evidence type="ECO:0000256" key="3">
    <source>
        <dbReference type="ARBA" id="ARBA00022989"/>
    </source>
</evidence>
<dbReference type="InterPro" id="IPR011547">
    <property type="entry name" value="SLC26A/SulP_dom"/>
</dbReference>
<keyword evidence="2 6" id="KW-0812">Transmembrane</keyword>
<dbReference type="GeneID" id="105906169"/>
<dbReference type="GO" id="GO:0008271">
    <property type="term" value="F:secondary active sulfate transmembrane transporter activity"/>
    <property type="evidence" value="ECO:0007669"/>
    <property type="project" value="InterPro"/>
</dbReference>
<feature type="transmembrane region" description="Helical" evidence="6">
    <location>
        <begin position="262"/>
        <end position="285"/>
    </location>
</feature>
<dbReference type="GO" id="GO:0016020">
    <property type="term" value="C:membrane"/>
    <property type="evidence" value="ECO:0007669"/>
    <property type="project" value="UniProtKB-SubCell"/>
</dbReference>
<evidence type="ECO:0000259" key="7">
    <source>
        <dbReference type="PROSITE" id="PS50801"/>
    </source>
</evidence>
<dbReference type="OrthoDB" id="288203at2759"/>
<dbReference type="InterPro" id="IPR036513">
    <property type="entry name" value="STAS_dom_sf"/>
</dbReference>
<comment type="subcellular location">
    <subcellularLocation>
        <location evidence="1">Membrane</location>
        <topology evidence="1">Multi-pass membrane protein</topology>
    </subcellularLocation>
</comment>
<dbReference type="InterPro" id="IPR001902">
    <property type="entry name" value="SLC26A/SulP_fam"/>
</dbReference>
<dbReference type="KEGG" id="char:105906169"/>
<dbReference type="Proteomes" id="UP000515152">
    <property type="component" value="Chromosome 6"/>
</dbReference>
<feature type="domain" description="STAS" evidence="7">
    <location>
        <begin position="537"/>
        <end position="718"/>
    </location>
</feature>
<evidence type="ECO:0000256" key="1">
    <source>
        <dbReference type="ARBA" id="ARBA00004141"/>
    </source>
</evidence>
<keyword evidence="3 6" id="KW-1133">Transmembrane helix</keyword>
<dbReference type="InterPro" id="IPR018045">
    <property type="entry name" value="S04_transporter_CS"/>
</dbReference>
<dbReference type="PANTHER" id="PTHR11814">
    <property type="entry name" value="SULFATE TRANSPORTER"/>
    <property type="match status" value="1"/>
</dbReference>
<dbReference type="Gene3D" id="3.30.750.24">
    <property type="entry name" value="STAS domain"/>
    <property type="match status" value="1"/>
</dbReference>
<dbReference type="Pfam" id="PF01740">
    <property type="entry name" value="STAS"/>
    <property type="match status" value="1"/>
</dbReference>
<evidence type="ECO:0000256" key="4">
    <source>
        <dbReference type="ARBA" id="ARBA00023136"/>
    </source>
</evidence>
<name>A0A6P8FNU7_CLUHA</name>
<dbReference type="CDD" id="cd07042">
    <property type="entry name" value="STAS_SulP_like_sulfate_transporter"/>
    <property type="match status" value="1"/>
</dbReference>
<dbReference type="Pfam" id="PF00916">
    <property type="entry name" value="Sulfate_transp"/>
    <property type="match status" value="1"/>
</dbReference>
<dbReference type="PROSITE" id="PS01130">
    <property type="entry name" value="SLC26A"/>
    <property type="match status" value="1"/>
</dbReference>
<feature type="transmembrane region" description="Helical" evidence="6">
    <location>
        <begin position="129"/>
        <end position="146"/>
    </location>
</feature>
<feature type="transmembrane region" description="Helical" evidence="6">
    <location>
        <begin position="345"/>
        <end position="369"/>
    </location>
</feature>
<evidence type="ECO:0000313" key="8">
    <source>
        <dbReference type="Proteomes" id="UP000515152"/>
    </source>
</evidence>
<dbReference type="CTD" id="1836"/>
<feature type="transmembrane region" description="Helical" evidence="6">
    <location>
        <begin position="424"/>
        <end position="445"/>
    </location>
</feature>
<keyword evidence="4 6" id="KW-0472">Membrane</keyword>
<evidence type="ECO:0000313" key="9">
    <source>
        <dbReference type="RefSeq" id="XP_031424802.1"/>
    </source>
</evidence>
<feature type="transmembrane region" description="Helical" evidence="6">
    <location>
        <begin position="77"/>
        <end position="102"/>
    </location>
</feature>
<dbReference type="RefSeq" id="XP_031424802.1">
    <property type="nucleotide sequence ID" value="XM_031568942.2"/>
</dbReference>
<protein>
    <submittedName>
        <fullName evidence="9 10">Sulfate transporter</fullName>
    </submittedName>
</protein>
<feature type="transmembrane region" description="Helical" evidence="6">
    <location>
        <begin position="483"/>
        <end position="512"/>
    </location>
</feature>
<keyword evidence="8" id="KW-1185">Reference proteome</keyword>
<evidence type="ECO:0000313" key="10">
    <source>
        <dbReference type="RefSeq" id="XP_031424803.1"/>
    </source>
</evidence>
<proteinExistence type="predicted"/>
<evidence type="ECO:0000256" key="2">
    <source>
        <dbReference type="ARBA" id="ARBA00022692"/>
    </source>
</evidence>
<evidence type="ECO:0000256" key="6">
    <source>
        <dbReference type="SAM" id="Phobius"/>
    </source>
</evidence>
<gene>
    <name evidence="9 10" type="primary">slc26a2</name>
</gene>
<feature type="region of interest" description="Disordered" evidence="5">
    <location>
        <begin position="597"/>
        <end position="621"/>
    </location>
</feature>
<organism evidence="8 9">
    <name type="scientific">Clupea harengus</name>
    <name type="common">Atlantic herring</name>
    <dbReference type="NCBI Taxonomy" id="7950"/>
    <lineage>
        <taxon>Eukaryota</taxon>
        <taxon>Metazoa</taxon>
        <taxon>Chordata</taxon>
        <taxon>Craniata</taxon>
        <taxon>Vertebrata</taxon>
        <taxon>Euteleostomi</taxon>
        <taxon>Actinopterygii</taxon>
        <taxon>Neopterygii</taxon>
        <taxon>Teleostei</taxon>
        <taxon>Clupei</taxon>
        <taxon>Clupeiformes</taxon>
        <taxon>Clupeoidei</taxon>
        <taxon>Clupeidae</taxon>
        <taxon>Clupea</taxon>
    </lineage>
</organism>
<sequence length="732" mass="78851">MAEEAGEAGQVPDGDRICPLHTPLTLEEWEHDEEPLSAQVRRRAKKLCTCSHARAKALLLDSVPILRWLPRYRLREWLLGDVMSGVIVGILLVPQSIAYSLLAGQDPIYGLYTSFFSSIIYALLGSSRHISVGIFGVLCLLVGQVVDRELALAGYPSENSANLTADVTGAAVENGTMGLVCDRSCYAILVGATVTFTAGIYQVLMGLLQVGFVSVFLSDSLLSGFATGASLTILTSQLKYLLGLKLPRAQGWGSLMKTWASLLSNLGSTNLCDLLTSLLCILVLVPAKELNDRFKAKLPAPIPFELFVVIAATLASHFGGFRELYGSEVAGAIPTGFLPPQLPAWHLIPNVAVDAFSIALVGFAITVSLSEMFAKKHGYAVDANQEMFAIGFCNILPSFFRCFTTSAALTKTLVKESTGCQTQLSALVTALVLLLVLLLIAPLFYSLQKCVLAVIIVVNLRGALRKFTDVPRMWRANHVDASIWLITMATSALVNTELGLLVGVLVSAFCVLGRTQRAGAVQLGRSGEADLYEDMGWYRGLRAQPGVAVFRYEAPIYYANQVLFKRALYHAVGLDPVHEKARRRRQEKRRMKLEEGALAAAGAQRGSGDERGAPVSGGGTCPPESQEVGVCSGEAILPQRANFHSLVLDCSPVLFLDSAGVGALQEVRKDYAEVGVRLLLTRCRPSVTESLQRAGYLEDKGGHSEVVFLTIADAVLYAQSLSSQNGGCENSC</sequence>
<feature type="transmembrane region" description="Helical" evidence="6">
    <location>
        <begin position="186"/>
        <end position="208"/>
    </location>
</feature>
<dbReference type="SUPFAM" id="SSF52091">
    <property type="entry name" value="SpoIIaa-like"/>
    <property type="match status" value="1"/>
</dbReference>
<evidence type="ECO:0000256" key="5">
    <source>
        <dbReference type="SAM" id="MobiDB-lite"/>
    </source>
</evidence>
<dbReference type="PROSITE" id="PS50801">
    <property type="entry name" value="STAS"/>
    <property type="match status" value="1"/>
</dbReference>
<dbReference type="AlphaFoldDB" id="A0A6P8FNU7"/>
<feature type="transmembrane region" description="Helical" evidence="6">
    <location>
        <begin position="220"/>
        <end position="242"/>
    </location>
</feature>